<keyword evidence="1" id="KW-0732">Signal</keyword>
<dbReference type="OrthoDB" id="10338742at2759"/>
<gene>
    <name evidence="2" type="ORF">HYFRA_00013442</name>
</gene>
<reference evidence="2" key="1">
    <citation type="submission" date="2021-07" db="EMBL/GenBank/DDBJ databases">
        <authorList>
            <person name="Durling M."/>
        </authorList>
    </citation>
    <scope>NUCLEOTIDE SEQUENCE</scope>
</reference>
<protein>
    <recommendedName>
        <fullName evidence="4">Ecp2 effector protein domain-containing protein</fullName>
    </recommendedName>
</protein>
<evidence type="ECO:0000256" key="1">
    <source>
        <dbReference type="SAM" id="SignalP"/>
    </source>
</evidence>
<keyword evidence="3" id="KW-1185">Reference proteome</keyword>
<proteinExistence type="predicted"/>
<sequence length="112" mass="11836">MQIAAILTVIGYLATNVVAQTVFTEAQGIGYPADGFLKDPVTGARSDCTAFVFCGRRTASEPGGAFVIGRNLCDPFFKTTDDPEDVTGFDRVTCTARIGGEAGNHKLVCPML</sequence>
<evidence type="ECO:0000313" key="2">
    <source>
        <dbReference type="EMBL" id="CAG8960674.1"/>
    </source>
</evidence>
<comment type="caution">
    <text evidence="2">The sequence shown here is derived from an EMBL/GenBank/DDBJ whole genome shotgun (WGS) entry which is preliminary data.</text>
</comment>
<feature type="chain" id="PRO_5040185856" description="Ecp2 effector protein domain-containing protein" evidence="1">
    <location>
        <begin position="20"/>
        <end position="112"/>
    </location>
</feature>
<accession>A0A9N9L741</accession>
<name>A0A9N9L741_9HELO</name>
<feature type="signal peptide" evidence="1">
    <location>
        <begin position="1"/>
        <end position="19"/>
    </location>
</feature>
<dbReference type="Proteomes" id="UP000696280">
    <property type="component" value="Unassembled WGS sequence"/>
</dbReference>
<dbReference type="EMBL" id="CAJVRL010000102">
    <property type="protein sequence ID" value="CAG8960674.1"/>
    <property type="molecule type" value="Genomic_DNA"/>
</dbReference>
<evidence type="ECO:0008006" key="4">
    <source>
        <dbReference type="Google" id="ProtNLM"/>
    </source>
</evidence>
<dbReference type="AlphaFoldDB" id="A0A9N9L741"/>
<organism evidence="2 3">
    <name type="scientific">Hymenoscyphus fraxineus</name>
    <dbReference type="NCBI Taxonomy" id="746836"/>
    <lineage>
        <taxon>Eukaryota</taxon>
        <taxon>Fungi</taxon>
        <taxon>Dikarya</taxon>
        <taxon>Ascomycota</taxon>
        <taxon>Pezizomycotina</taxon>
        <taxon>Leotiomycetes</taxon>
        <taxon>Helotiales</taxon>
        <taxon>Helotiaceae</taxon>
        <taxon>Hymenoscyphus</taxon>
    </lineage>
</organism>
<evidence type="ECO:0000313" key="3">
    <source>
        <dbReference type="Proteomes" id="UP000696280"/>
    </source>
</evidence>